<keyword evidence="3" id="KW-0804">Transcription</keyword>
<dbReference type="Proteomes" id="UP000297891">
    <property type="component" value="Unassembled WGS sequence"/>
</dbReference>
<keyword evidence="2" id="KW-0805">Transcription regulation</keyword>
<dbReference type="PANTHER" id="PTHR30265:SF4">
    <property type="entry name" value="KOW MOTIF FAMILY PROTEIN, EXPRESSED"/>
    <property type="match status" value="1"/>
</dbReference>
<gene>
    <name evidence="5" type="ORF">EHQ30_05535</name>
</gene>
<dbReference type="AlphaFoldDB" id="A0A2M9Y5X4"/>
<dbReference type="Pfam" id="PF02357">
    <property type="entry name" value="NusG"/>
    <property type="match status" value="1"/>
</dbReference>
<dbReference type="GO" id="GO:0006354">
    <property type="term" value="P:DNA-templated transcription elongation"/>
    <property type="evidence" value="ECO:0007669"/>
    <property type="project" value="InterPro"/>
</dbReference>
<proteinExistence type="predicted"/>
<sequence length="179" mass="20967">MSETNPPIEESAWYIVYTKPRAEKKLSELLKKYHLENYLPIRKERKKWTDRFKWIHVPILPSYIFVKIVFWQDKNKVLQLPGSHHFVFHKGKPATVSQNDLDLLEEGLQKYSDSLKVSPESVLEKGKMVRIIGGSFAGKTMEILKVKNKTLVVLRFPGIETVFSYEVKFDDLAWEELIT</sequence>
<dbReference type="InterPro" id="IPR036735">
    <property type="entry name" value="NGN_dom_sf"/>
</dbReference>
<dbReference type="NCBIfam" id="NF033644">
    <property type="entry name" value="antiterm_UpxY"/>
    <property type="match status" value="1"/>
</dbReference>
<dbReference type="RefSeq" id="WP_100788960.1">
    <property type="nucleotide sequence ID" value="NZ_NPDQ01000001.1"/>
</dbReference>
<dbReference type="InterPro" id="IPR006645">
    <property type="entry name" value="NGN-like_dom"/>
</dbReference>
<reference evidence="5" key="1">
    <citation type="journal article" date="2019" name="PLoS Negl. Trop. Dis.">
        <title>Revisiting the worldwide diversity of Leptospira species in the environment.</title>
        <authorList>
            <person name="Vincent A.T."/>
            <person name="Schiettekatte O."/>
            <person name="Bourhy P."/>
            <person name="Veyrier F.J."/>
            <person name="Picardeau M."/>
        </authorList>
    </citation>
    <scope>NUCLEOTIDE SEQUENCE [LARGE SCALE GENOMIC DNA]</scope>
    <source>
        <strain evidence="5">201800277</strain>
    </source>
</reference>
<comment type="caution">
    <text evidence="5">The sequence shown here is derived from an EMBL/GenBank/DDBJ whole genome shotgun (WGS) entry which is preliminary data.</text>
</comment>
<feature type="domain" description="NusG-like N-terminal" evidence="4">
    <location>
        <begin position="12"/>
        <end position="103"/>
    </location>
</feature>
<accession>A0A2M9Y5X4</accession>
<dbReference type="InterPro" id="IPR043425">
    <property type="entry name" value="NusG-like"/>
</dbReference>
<evidence type="ECO:0000313" key="5">
    <source>
        <dbReference type="EMBL" id="TGK96085.1"/>
    </source>
</evidence>
<protein>
    <submittedName>
        <fullName evidence="5">UpxY family transcription antiterminator</fullName>
    </submittedName>
</protein>
<dbReference type="Gene3D" id="3.30.70.940">
    <property type="entry name" value="NusG, N-terminal domain"/>
    <property type="match status" value="1"/>
</dbReference>
<dbReference type="PANTHER" id="PTHR30265">
    <property type="entry name" value="RHO-INTERACTING TRANSCRIPTION TERMINATION FACTOR NUSG"/>
    <property type="match status" value="1"/>
</dbReference>
<evidence type="ECO:0000256" key="1">
    <source>
        <dbReference type="ARBA" id="ARBA00022814"/>
    </source>
</evidence>
<evidence type="ECO:0000256" key="3">
    <source>
        <dbReference type="ARBA" id="ARBA00023163"/>
    </source>
</evidence>
<keyword evidence="6" id="KW-1185">Reference proteome</keyword>
<dbReference type="SUPFAM" id="SSF82679">
    <property type="entry name" value="N-utilization substance G protein NusG, N-terminal domain"/>
    <property type="match status" value="1"/>
</dbReference>
<organism evidence="5 6">
    <name type="scientific">Leptospira brenneri</name>
    <dbReference type="NCBI Taxonomy" id="2023182"/>
    <lineage>
        <taxon>Bacteria</taxon>
        <taxon>Pseudomonadati</taxon>
        <taxon>Spirochaetota</taxon>
        <taxon>Spirochaetia</taxon>
        <taxon>Leptospirales</taxon>
        <taxon>Leptospiraceae</taxon>
        <taxon>Leptospira</taxon>
    </lineage>
</organism>
<evidence type="ECO:0000259" key="4">
    <source>
        <dbReference type="Pfam" id="PF02357"/>
    </source>
</evidence>
<evidence type="ECO:0000313" key="6">
    <source>
        <dbReference type="Proteomes" id="UP000297891"/>
    </source>
</evidence>
<name>A0A2M9Y5X4_9LEPT</name>
<dbReference type="EMBL" id="RQFP01000001">
    <property type="protein sequence ID" value="TGK96085.1"/>
    <property type="molecule type" value="Genomic_DNA"/>
</dbReference>
<evidence type="ECO:0000256" key="2">
    <source>
        <dbReference type="ARBA" id="ARBA00023015"/>
    </source>
</evidence>
<keyword evidence="1" id="KW-0889">Transcription antitermination</keyword>
<dbReference type="CDD" id="cd09895">
    <property type="entry name" value="NGN_SP_UpxY"/>
    <property type="match status" value="1"/>
</dbReference>
<dbReference type="GO" id="GO:0031564">
    <property type="term" value="P:transcription antitermination"/>
    <property type="evidence" value="ECO:0007669"/>
    <property type="project" value="UniProtKB-KW"/>
</dbReference>
<dbReference type="OrthoDB" id="9790639at2"/>